<reference evidence="3" key="1">
    <citation type="submission" date="2021-07" db="EMBL/GenBank/DDBJ databases">
        <authorList>
            <person name="Durling M."/>
        </authorList>
    </citation>
    <scope>NUCLEOTIDE SEQUENCE</scope>
</reference>
<dbReference type="OrthoDB" id="5404599at2759"/>
<dbReference type="PANTHER" id="PTHR21310:SF58">
    <property type="entry name" value="AMINOGLYCOSIDE PHOSPHOTRANSFERASE DOMAIN-CONTAINING PROTEIN"/>
    <property type="match status" value="1"/>
</dbReference>
<dbReference type="InterPro" id="IPR051678">
    <property type="entry name" value="AGP_Transferase"/>
</dbReference>
<dbReference type="PANTHER" id="PTHR21310">
    <property type="entry name" value="AMINOGLYCOSIDE PHOSPHOTRANSFERASE-RELATED-RELATED"/>
    <property type="match status" value="1"/>
</dbReference>
<name>A0A9N9QBY6_9HELO</name>
<dbReference type="SUPFAM" id="SSF56112">
    <property type="entry name" value="Protein kinase-like (PK-like)"/>
    <property type="match status" value="1"/>
</dbReference>
<sequence length="347" mass="39779">MVIWYTAHRLWMNTVVLTLYSELDPPVRETVKQITAQIWTIGTSILCYAFEDTEHHPANLLASWKDGSTIFHLVRRNASSPPVPAPGLGDASIGRVYDAGCASGVWFIGNEAVVKVKSWTPGLQSEASTIKFVRENAPSVPLPEVIWYWEDEAANRSFLVMRRVKGRILAEAWPDLSDEQHARIAKDVASHVETLATFTRSRYESVDKCGILENWFMKNIPPSTPYWRRDTLGPFSIPELRAYMTLISTATPPQLNDPFVLFHSDLNAVNIIVRDNDECITILDWESVGFFPRCWIATKCRNFRVENERLSEEDQMGWRDALKRALYIRGFVDCEEEFVTWRKALHQ</sequence>
<feature type="signal peptide" evidence="1">
    <location>
        <begin position="1"/>
        <end position="18"/>
    </location>
</feature>
<dbReference type="InterPro" id="IPR011009">
    <property type="entry name" value="Kinase-like_dom_sf"/>
</dbReference>
<evidence type="ECO:0000313" key="4">
    <source>
        <dbReference type="Proteomes" id="UP000701801"/>
    </source>
</evidence>
<dbReference type="CDD" id="cd05120">
    <property type="entry name" value="APH_ChoK_like"/>
    <property type="match status" value="1"/>
</dbReference>
<dbReference type="Proteomes" id="UP000701801">
    <property type="component" value="Unassembled WGS sequence"/>
</dbReference>
<dbReference type="Pfam" id="PF01636">
    <property type="entry name" value="APH"/>
    <property type="match status" value="1"/>
</dbReference>
<accession>A0A9N9QBY6</accession>
<dbReference type="InterPro" id="IPR002575">
    <property type="entry name" value="Aminoglycoside_PTrfase"/>
</dbReference>
<organism evidence="3 4">
    <name type="scientific">Hymenoscyphus albidus</name>
    <dbReference type="NCBI Taxonomy" id="595503"/>
    <lineage>
        <taxon>Eukaryota</taxon>
        <taxon>Fungi</taxon>
        <taxon>Dikarya</taxon>
        <taxon>Ascomycota</taxon>
        <taxon>Pezizomycotina</taxon>
        <taxon>Leotiomycetes</taxon>
        <taxon>Helotiales</taxon>
        <taxon>Helotiaceae</taxon>
        <taxon>Hymenoscyphus</taxon>
    </lineage>
</organism>
<proteinExistence type="predicted"/>
<feature type="domain" description="Aminoglycoside phosphotransferase" evidence="2">
    <location>
        <begin position="108"/>
        <end position="291"/>
    </location>
</feature>
<dbReference type="Gene3D" id="3.90.1200.10">
    <property type="match status" value="1"/>
</dbReference>
<dbReference type="AlphaFoldDB" id="A0A9N9QBY6"/>
<dbReference type="EMBL" id="CAJVRM010000548">
    <property type="protein sequence ID" value="CAG8981947.1"/>
    <property type="molecule type" value="Genomic_DNA"/>
</dbReference>
<gene>
    <name evidence="3" type="ORF">HYALB_00013568</name>
</gene>
<keyword evidence="4" id="KW-1185">Reference proteome</keyword>
<keyword evidence="1" id="KW-0732">Signal</keyword>
<evidence type="ECO:0000313" key="3">
    <source>
        <dbReference type="EMBL" id="CAG8981947.1"/>
    </source>
</evidence>
<evidence type="ECO:0000256" key="1">
    <source>
        <dbReference type="SAM" id="SignalP"/>
    </source>
</evidence>
<feature type="chain" id="PRO_5040121094" description="Aminoglycoside phosphotransferase domain-containing protein" evidence="1">
    <location>
        <begin position="19"/>
        <end position="347"/>
    </location>
</feature>
<evidence type="ECO:0000259" key="2">
    <source>
        <dbReference type="Pfam" id="PF01636"/>
    </source>
</evidence>
<comment type="caution">
    <text evidence="3">The sequence shown here is derived from an EMBL/GenBank/DDBJ whole genome shotgun (WGS) entry which is preliminary data.</text>
</comment>
<protein>
    <recommendedName>
        <fullName evidence="2">Aminoglycoside phosphotransferase domain-containing protein</fullName>
    </recommendedName>
</protein>